<evidence type="ECO:0000256" key="6">
    <source>
        <dbReference type="ARBA" id="ARBA00048451"/>
    </source>
</evidence>
<dbReference type="STRING" id="1292034.OR37_02328"/>
<keyword evidence="7" id="KW-0418">Kinase</keyword>
<dbReference type="OrthoDB" id="9783435at2"/>
<comment type="caution">
    <text evidence="7">The sequence shown here is derived from an EMBL/GenBank/DDBJ whole genome shotgun (WGS) entry which is preliminary data.</text>
</comment>
<dbReference type="PANTHER" id="PTHR42742:SF3">
    <property type="entry name" value="FRUCTOKINASE"/>
    <property type="match status" value="1"/>
</dbReference>
<dbReference type="InterPro" id="IPR000600">
    <property type="entry name" value="ROK"/>
</dbReference>
<protein>
    <recommendedName>
        <fullName evidence="5">fructokinase</fullName>
        <ecNumber evidence="5">2.7.1.4</ecNumber>
    </recommendedName>
</protein>
<dbReference type="PROSITE" id="PS01125">
    <property type="entry name" value="ROK"/>
    <property type="match status" value="1"/>
</dbReference>
<comment type="catalytic activity">
    <reaction evidence="6">
        <text>D-fructose + ATP = D-fructose 6-phosphate + ADP + H(+)</text>
        <dbReference type="Rhea" id="RHEA:16125"/>
        <dbReference type="ChEBI" id="CHEBI:15378"/>
        <dbReference type="ChEBI" id="CHEBI:30616"/>
        <dbReference type="ChEBI" id="CHEBI:37721"/>
        <dbReference type="ChEBI" id="CHEBI:61527"/>
        <dbReference type="ChEBI" id="CHEBI:456216"/>
        <dbReference type="EC" id="2.7.1.4"/>
    </reaction>
</comment>
<dbReference type="GO" id="GO:0008865">
    <property type="term" value="F:fructokinase activity"/>
    <property type="evidence" value="ECO:0007669"/>
    <property type="project" value="UniProtKB-EC"/>
</dbReference>
<dbReference type="CDD" id="cd24067">
    <property type="entry name" value="ASKHA_NBD_ROK_BsFRK-like"/>
    <property type="match status" value="1"/>
</dbReference>
<proteinExistence type="predicted"/>
<keyword evidence="4" id="KW-0460">Magnesium</keyword>
<sequence>MTYAGVEIGGTKVVVAFGSGPEDLGDRVRIPTTAPDETLEALFKVLEARRARSGLRAVGVATFGPVRLDPGAADHGRLLATPKPGWSGVDLLGVLSGLGLPIGLDTDVNGAALGEGRWGACAGLADHAYITVGTGVGVGLVVNGAPVHGALHPELGHLPVRRDPASDPFVGACPFHGDCLEGLVSGAALAARLGRPAETLSTDDPLWDLVSDYLAQMIVALTYTIAPRRIVLGGGVGQTPHVLSRTRERVASWLGGYLPDLRRPGVLEDYLVAPALGENSGVLGAIVLAENASA</sequence>
<dbReference type="EMBL" id="APMP01000013">
    <property type="protein sequence ID" value="ENZ81731.1"/>
    <property type="molecule type" value="Genomic_DNA"/>
</dbReference>
<dbReference type="PANTHER" id="PTHR42742">
    <property type="entry name" value="TRANSCRIPTIONAL REPRESSOR MPRA"/>
    <property type="match status" value="1"/>
</dbReference>
<reference evidence="7 8" key="1">
    <citation type="journal article" date="2013" name="Genome Announc.">
        <title>Draft Genome Sequence for Caulobacter sp. Strain OR37, a Bacterium Tolerant to Heavy Metals.</title>
        <authorList>
            <person name="Utturkar S.M."/>
            <person name="Bollmann A."/>
            <person name="Brzoska R.M."/>
            <person name="Klingeman D.M."/>
            <person name="Epstein S.E."/>
            <person name="Palumbo A.V."/>
            <person name="Brown S.D."/>
        </authorList>
    </citation>
    <scope>NUCLEOTIDE SEQUENCE [LARGE SCALE GENOMIC DNA]</scope>
    <source>
        <strain evidence="7 8">OR37</strain>
    </source>
</reference>
<dbReference type="eggNOG" id="COG1940">
    <property type="taxonomic scope" value="Bacteria"/>
</dbReference>
<evidence type="ECO:0000256" key="4">
    <source>
        <dbReference type="ARBA" id="ARBA00022842"/>
    </source>
</evidence>
<evidence type="ECO:0000256" key="2">
    <source>
        <dbReference type="ARBA" id="ARBA00022723"/>
    </source>
</evidence>
<name>R0CZ67_CAUVI</name>
<dbReference type="EC" id="2.7.1.4" evidence="5"/>
<accession>R0CZ67</accession>
<dbReference type="SUPFAM" id="SSF53067">
    <property type="entry name" value="Actin-like ATPase domain"/>
    <property type="match status" value="1"/>
</dbReference>
<organism evidence="7 8">
    <name type="scientific">Caulobacter vibrioides OR37</name>
    <dbReference type="NCBI Taxonomy" id="1292034"/>
    <lineage>
        <taxon>Bacteria</taxon>
        <taxon>Pseudomonadati</taxon>
        <taxon>Pseudomonadota</taxon>
        <taxon>Alphaproteobacteria</taxon>
        <taxon>Caulobacterales</taxon>
        <taxon>Caulobacteraceae</taxon>
        <taxon>Caulobacter</taxon>
    </lineage>
</organism>
<comment type="cofactor">
    <cofactor evidence="1">
        <name>Mg(2+)</name>
        <dbReference type="ChEBI" id="CHEBI:18420"/>
    </cofactor>
</comment>
<dbReference type="GO" id="GO:0046872">
    <property type="term" value="F:metal ion binding"/>
    <property type="evidence" value="ECO:0007669"/>
    <property type="project" value="UniProtKB-KW"/>
</dbReference>
<evidence type="ECO:0000313" key="7">
    <source>
        <dbReference type="EMBL" id="ENZ81731.1"/>
    </source>
</evidence>
<evidence type="ECO:0000256" key="5">
    <source>
        <dbReference type="ARBA" id="ARBA00038887"/>
    </source>
</evidence>
<keyword evidence="2" id="KW-0479">Metal-binding</keyword>
<keyword evidence="8" id="KW-1185">Reference proteome</keyword>
<evidence type="ECO:0000256" key="3">
    <source>
        <dbReference type="ARBA" id="ARBA00022833"/>
    </source>
</evidence>
<dbReference type="AlphaFoldDB" id="R0CZ67"/>
<keyword evidence="7" id="KW-0808">Transferase</keyword>
<keyword evidence="3" id="KW-0862">Zinc</keyword>
<dbReference type="InterPro" id="IPR051804">
    <property type="entry name" value="Carb_Metab_Reg_Kinase/Isom"/>
</dbReference>
<dbReference type="InterPro" id="IPR043129">
    <property type="entry name" value="ATPase_NBD"/>
</dbReference>
<dbReference type="PATRIC" id="fig|1292034.3.peg.2313"/>
<dbReference type="InterPro" id="IPR049874">
    <property type="entry name" value="ROK_cs"/>
</dbReference>
<dbReference type="RefSeq" id="WP_004619887.1">
    <property type="nucleotide sequence ID" value="NZ_APMP01000013.1"/>
</dbReference>
<evidence type="ECO:0000256" key="1">
    <source>
        <dbReference type="ARBA" id="ARBA00001946"/>
    </source>
</evidence>
<gene>
    <name evidence="7" type="ORF">OR37_02328</name>
</gene>
<dbReference type="Proteomes" id="UP000013063">
    <property type="component" value="Unassembled WGS sequence"/>
</dbReference>
<evidence type="ECO:0000313" key="8">
    <source>
        <dbReference type="Proteomes" id="UP000013063"/>
    </source>
</evidence>
<dbReference type="Pfam" id="PF00480">
    <property type="entry name" value="ROK"/>
    <property type="match status" value="1"/>
</dbReference>
<dbReference type="Gene3D" id="3.30.420.40">
    <property type="match status" value="2"/>
</dbReference>